<protein>
    <submittedName>
        <fullName evidence="4">Enoyl-CoA hydratase</fullName>
    </submittedName>
</protein>
<gene>
    <name evidence="4" type="ORF">SAMN05661096_02196</name>
</gene>
<keyword evidence="2" id="KW-0456">Lyase</keyword>
<dbReference type="Pfam" id="PF00378">
    <property type="entry name" value="ECH_1"/>
    <property type="match status" value="1"/>
</dbReference>
<dbReference type="SUPFAM" id="SSF52096">
    <property type="entry name" value="ClpP/crotonase"/>
    <property type="match status" value="1"/>
</dbReference>
<evidence type="ECO:0000313" key="5">
    <source>
        <dbReference type="Proteomes" id="UP000193804"/>
    </source>
</evidence>
<dbReference type="InterPro" id="IPR029045">
    <property type="entry name" value="ClpP/crotonase-like_dom_sf"/>
</dbReference>
<dbReference type="PANTHER" id="PTHR11941">
    <property type="entry name" value="ENOYL-COA HYDRATASE-RELATED"/>
    <property type="match status" value="1"/>
</dbReference>
<keyword evidence="5" id="KW-1185">Reference proteome</keyword>
<dbReference type="EMBL" id="FXAW01000004">
    <property type="protein sequence ID" value="SMG33978.1"/>
    <property type="molecule type" value="Genomic_DNA"/>
</dbReference>
<dbReference type="AlphaFoldDB" id="A0A1X7K045"/>
<dbReference type="GO" id="GO:0016829">
    <property type="term" value="F:lyase activity"/>
    <property type="evidence" value="ECO:0007669"/>
    <property type="project" value="UniProtKB-KW"/>
</dbReference>
<sequence length="261" mass="28180">MADFENLQLANDNGVLTVTINRAEKLNALNIATIEELREAFQDIYDNPEVKSVIITGAGEKAFVAGADISEISELNEMNGRKFSENGQEVFEMIEKCHKPVLAAVNGFALGGGCELAMACHMRIATPNAKFGQPEVNLGIIPGYGGTQRLTQLIGKGKALELMMTADFIGAEEAKSLGLVNHIAENREELMTLANSILSKINSKAPLAIGMVIDSVNAYYTGEENGYQTEANSFAACCKSEDFKEGTKAFLEKRAAEFKGE</sequence>
<dbReference type="STRING" id="1028.SAMN05661096_02196"/>
<evidence type="ECO:0000256" key="2">
    <source>
        <dbReference type="ARBA" id="ARBA00023239"/>
    </source>
</evidence>
<dbReference type="Proteomes" id="UP000193804">
    <property type="component" value="Unassembled WGS sequence"/>
</dbReference>
<dbReference type="PANTHER" id="PTHR11941:SF54">
    <property type="entry name" value="ENOYL-COA HYDRATASE, MITOCHONDRIAL"/>
    <property type="match status" value="1"/>
</dbReference>
<reference evidence="5" key="1">
    <citation type="submission" date="2017-04" db="EMBL/GenBank/DDBJ databases">
        <authorList>
            <person name="Varghese N."/>
            <person name="Submissions S."/>
        </authorList>
    </citation>
    <scope>NUCLEOTIDE SEQUENCE [LARGE SCALE GENOMIC DNA]</scope>
    <source>
        <strain evidence="5">DSM 4125</strain>
    </source>
</reference>
<organism evidence="4 5">
    <name type="scientific">Marivirga sericea</name>
    <dbReference type="NCBI Taxonomy" id="1028"/>
    <lineage>
        <taxon>Bacteria</taxon>
        <taxon>Pseudomonadati</taxon>
        <taxon>Bacteroidota</taxon>
        <taxon>Cytophagia</taxon>
        <taxon>Cytophagales</taxon>
        <taxon>Marivirgaceae</taxon>
        <taxon>Marivirga</taxon>
    </lineage>
</organism>
<dbReference type="InterPro" id="IPR001753">
    <property type="entry name" value="Enoyl-CoA_hydra/iso"/>
</dbReference>
<comment type="similarity">
    <text evidence="1 3">Belongs to the enoyl-CoA hydratase/isomerase family.</text>
</comment>
<dbReference type="InterPro" id="IPR018376">
    <property type="entry name" value="Enoyl-CoA_hyd/isom_CS"/>
</dbReference>
<evidence type="ECO:0000256" key="3">
    <source>
        <dbReference type="RuleBase" id="RU003707"/>
    </source>
</evidence>
<dbReference type="PROSITE" id="PS00166">
    <property type="entry name" value="ENOYL_COA_HYDRATASE"/>
    <property type="match status" value="1"/>
</dbReference>
<evidence type="ECO:0000313" key="4">
    <source>
        <dbReference type="EMBL" id="SMG33978.1"/>
    </source>
</evidence>
<dbReference type="OrthoDB" id="9775794at2"/>
<dbReference type="InterPro" id="IPR014748">
    <property type="entry name" value="Enoyl-CoA_hydra_C"/>
</dbReference>
<evidence type="ECO:0000256" key="1">
    <source>
        <dbReference type="ARBA" id="ARBA00005254"/>
    </source>
</evidence>
<dbReference type="CDD" id="cd06558">
    <property type="entry name" value="crotonase-like"/>
    <property type="match status" value="1"/>
</dbReference>
<name>A0A1X7K045_9BACT</name>
<dbReference type="Gene3D" id="1.10.12.10">
    <property type="entry name" value="Lyase 2-enoyl-coa Hydratase, Chain A, domain 2"/>
    <property type="match status" value="1"/>
</dbReference>
<proteinExistence type="inferred from homology"/>
<dbReference type="RefSeq" id="WP_085517108.1">
    <property type="nucleotide sequence ID" value="NZ_FXAW01000004.1"/>
</dbReference>
<dbReference type="GO" id="GO:0006635">
    <property type="term" value="P:fatty acid beta-oxidation"/>
    <property type="evidence" value="ECO:0007669"/>
    <property type="project" value="TreeGrafter"/>
</dbReference>
<dbReference type="FunFam" id="3.90.226.10:FF:000009">
    <property type="entry name" value="Carnitinyl-CoA dehydratase"/>
    <property type="match status" value="1"/>
</dbReference>
<dbReference type="Gene3D" id="3.90.226.10">
    <property type="entry name" value="2-enoyl-CoA Hydratase, Chain A, domain 1"/>
    <property type="match status" value="1"/>
</dbReference>
<accession>A0A1X7K045</accession>